<accession>A0A803LFK9</accession>
<dbReference type="PROSITE" id="PS50089">
    <property type="entry name" value="ZF_RING_2"/>
    <property type="match status" value="1"/>
</dbReference>
<dbReference type="PANTHER" id="PTHR21540">
    <property type="entry name" value="RING FINGER AND SWIM DOMAIN-CONTAINING PROTEIN 2"/>
    <property type="match status" value="1"/>
</dbReference>
<evidence type="ECO:0000259" key="4">
    <source>
        <dbReference type="PROSITE" id="PS50966"/>
    </source>
</evidence>
<name>A0A803LFK9_CHEQI</name>
<dbReference type="InterPro" id="IPR039903">
    <property type="entry name" value="Zswim2"/>
</dbReference>
<keyword evidence="1" id="KW-0863">Zinc-finger</keyword>
<dbReference type="Pfam" id="PF04434">
    <property type="entry name" value="SWIM"/>
    <property type="match status" value="1"/>
</dbReference>
<protein>
    <recommendedName>
        <fullName evidence="7">Mitogen-activated protein kinase kinase kinase 1</fullName>
    </recommendedName>
</protein>
<dbReference type="GO" id="GO:0008270">
    <property type="term" value="F:zinc ion binding"/>
    <property type="evidence" value="ECO:0007669"/>
    <property type="project" value="UniProtKB-KW"/>
</dbReference>
<proteinExistence type="predicted"/>
<evidence type="ECO:0000256" key="1">
    <source>
        <dbReference type="PROSITE-ProRule" id="PRU00175"/>
    </source>
</evidence>
<evidence type="ECO:0000256" key="2">
    <source>
        <dbReference type="SAM" id="MobiDB-lite"/>
    </source>
</evidence>
<keyword evidence="1" id="KW-0479">Metal-binding</keyword>
<evidence type="ECO:0000259" key="3">
    <source>
        <dbReference type="PROSITE" id="PS50089"/>
    </source>
</evidence>
<evidence type="ECO:0000313" key="5">
    <source>
        <dbReference type="EnsemblPlants" id="AUR62011965-RA:cds"/>
    </source>
</evidence>
<dbReference type="AlphaFoldDB" id="A0A803LFK9"/>
<dbReference type="Gramene" id="AUR62011965-RA">
    <property type="protein sequence ID" value="AUR62011965-RA:cds"/>
    <property type="gene ID" value="AUR62011965"/>
</dbReference>
<sequence>METKTPPKDFSPSNQQHQHHDRHPCKCTPPKPTLQAFTERVTNALLHHIFLLYRSDPEFYVLGATGNVYIVNISITPSCTCPDRTTPCKHILFVLIKVLGFPLDDPGLRRQTISPCHLEKLQATPSSPVSLASHTLRQRFHQVFFLKKELGLRNANLKPCMKAEVGGTCPICLEMGRSGDRMVACETCRIPIHEECLMTWKRTQRKELTKCLTCRSQWKQKGDQQRYLNLSDYVSEDETSPKTERS</sequence>
<feature type="domain" description="SWIM-type" evidence="4">
    <location>
        <begin position="69"/>
        <end position="99"/>
    </location>
</feature>
<evidence type="ECO:0008006" key="7">
    <source>
        <dbReference type="Google" id="ProtNLM"/>
    </source>
</evidence>
<feature type="domain" description="RING-type" evidence="3">
    <location>
        <begin position="169"/>
        <end position="215"/>
    </location>
</feature>
<dbReference type="InterPro" id="IPR001841">
    <property type="entry name" value="Znf_RING"/>
</dbReference>
<dbReference type="GO" id="GO:0061630">
    <property type="term" value="F:ubiquitin protein ligase activity"/>
    <property type="evidence" value="ECO:0007669"/>
    <property type="project" value="InterPro"/>
</dbReference>
<keyword evidence="1" id="KW-0862">Zinc</keyword>
<dbReference type="PROSITE" id="PS50966">
    <property type="entry name" value="ZF_SWIM"/>
    <property type="match status" value="1"/>
</dbReference>
<dbReference type="InterPro" id="IPR007527">
    <property type="entry name" value="Znf_SWIM"/>
</dbReference>
<keyword evidence="6" id="KW-1185">Reference proteome</keyword>
<evidence type="ECO:0000313" key="6">
    <source>
        <dbReference type="Proteomes" id="UP000596660"/>
    </source>
</evidence>
<dbReference type="PANTHER" id="PTHR21540:SF0">
    <property type="entry name" value="PHD FAMILY PROTEIN"/>
    <property type="match status" value="1"/>
</dbReference>
<dbReference type="Gene3D" id="3.30.40.10">
    <property type="entry name" value="Zinc/RING finger domain, C3HC4 (zinc finger)"/>
    <property type="match status" value="1"/>
</dbReference>
<organism evidence="5 6">
    <name type="scientific">Chenopodium quinoa</name>
    <name type="common">Quinoa</name>
    <dbReference type="NCBI Taxonomy" id="63459"/>
    <lineage>
        <taxon>Eukaryota</taxon>
        <taxon>Viridiplantae</taxon>
        <taxon>Streptophyta</taxon>
        <taxon>Embryophyta</taxon>
        <taxon>Tracheophyta</taxon>
        <taxon>Spermatophyta</taxon>
        <taxon>Magnoliopsida</taxon>
        <taxon>eudicotyledons</taxon>
        <taxon>Gunneridae</taxon>
        <taxon>Pentapetalae</taxon>
        <taxon>Caryophyllales</taxon>
        <taxon>Chenopodiaceae</taxon>
        <taxon>Chenopodioideae</taxon>
        <taxon>Atripliceae</taxon>
        <taxon>Chenopodium</taxon>
    </lineage>
</organism>
<dbReference type="InterPro" id="IPR013083">
    <property type="entry name" value="Znf_RING/FYVE/PHD"/>
</dbReference>
<dbReference type="OMA" id="IPIHEEC"/>
<dbReference type="EnsemblPlants" id="AUR62011965-RA">
    <property type="protein sequence ID" value="AUR62011965-RA:cds"/>
    <property type="gene ID" value="AUR62011965"/>
</dbReference>
<feature type="region of interest" description="Disordered" evidence="2">
    <location>
        <begin position="1"/>
        <end position="25"/>
    </location>
</feature>
<dbReference type="SUPFAM" id="SSF57850">
    <property type="entry name" value="RING/U-box"/>
    <property type="match status" value="1"/>
</dbReference>
<reference evidence="5" key="1">
    <citation type="journal article" date="2017" name="Nature">
        <title>The genome of Chenopodium quinoa.</title>
        <authorList>
            <person name="Jarvis D.E."/>
            <person name="Ho Y.S."/>
            <person name="Lightfoot D.J."/>
            <person name="Schmoeckel S.M."/>
            <person name="Li B."/>
            <person name="Borm T.J.A."/>
            <person name="Ohyanagi H."/>
            <person name="Mineta K."/>
            <person name="Michell C.T."/>
            <person name="Saber N."/>
            <person name="Kharbatia N.M."/>
            <person name="Rupper R.R."/>
            <person name="Sharp A.R."/>
            <person name="Dally N."/>
            <person name="Boughton B.A."/>
            <person name="Woo Y.H."/>
            <person name="Gao G."/>
            <person name="Schijlen E.G.W.M."/>
            <person name="Guo X."/>
            <person name="Momin A.A."/>
            <person name="Negrao S."/>
            <person name="Al-Babili S."/>
            <person name="Gehring C."/>
            <person name="Roessner U."/>
            <person name="Jung C."/>
            <person name="Murphy K."/>
            <person name="Arold S.T."/>
            <person name="Gojobori T."/>
            <person name="van der Linden C.G."/>
            <person name="van Loo E.N."/>
            <person name="Jellen E.N."/>
            <person name="Maughan P.J."/>
            <person name="Tester M."/>
        </authorList>
    </citation>
    <scope>NUCLEOTIDE SEQUENCE [LARGE SCALE GENOMIC DNA]</scope>
    <source>
        <strain evidence="5">cv. PI 614886</strain>
    </source>
</reference>
<reference evidence="5" key="2">
    <citation type="submission" date="2021-03" db="UniProtKB">
        <authorList>
            <consortium name="EnsemblPlants"/>
        </authorList>
    </citation>
    <scope>IDENTIFICATION</scope>
</reference>
<dbReference type="Proteomes" id="UP000596660">
    <property type="component" value="Unplaced"/>
</dbReference>